<dbReference type="EC" id="2.7.7.48" evidence="9"/>
<evidence type="ECO:0000259" key="13">
    <source>
        <dbReference type="Pfam" id="PF26252"/>
    </source>
</evidence>
<evidence type="ECO:0000259" key="11">
    <source>
        <dbReference type="Pfam" id="PF05183"/>
    </source>
</evidence>
<dbReference type="InterPro" id="IPR058752">
    <property type="entry name" value="RDRP_C_head"/>
</dbReference>
<dbReference type="InterPro" id="IPR058697">
    <property type="entry name" value="RDRP3-5_N"/>
</dbReference>
<feature type="domain" description="RDRP C-terminal head" evidence="14">
    <location>
        <begin position="920"/>
        <end position="1034"/>
    </location>
</feature>
<dbReference type="PANTHER" id="PTHR23079:SF55">
    <property type="entry name" value="RNA-DIRECTED RNA POLYMERASE"/>
    <property type="match status" value="1"/>
</dbReference>
<comment type="similarity">
    <text evidence="1 9">Belongs to the RdRP family.</text>
</comment>
<sequence length="1051" mass="119541">MATNPSPPPPPLSPCSPISPSDTLPASVEDSLQRICRDHSLRSPDREARLALARLGEAASLQILREIAASRKISSLSGFIIFMARNSTVAMARNAEALSTRESVCFSGPSTPEISSLRDDTLHHKVAPRETAMATGSPISVMDRMEMASPADGVGEREIASPEMKQMELENAVGEYTMRERASRQMLALGELEFRRAFLILSYLGREKLEEKVSVEFINSLKCLPMVQFESKVWGKLGSKYVRPSDRIKILDWYSNKTHVYRCHVDLQGDVTFKGPYLQTTKTHLQRVLGDDNVLLVKFAEMSEENKSPHSFDHYCDVYNRIAEEGIMVGLRRYHFFVYKDGGKEEKKKNPTSSSVKCYFVRMESGWDSDEPYILSDKLVHEARTIFMHVHTVPTVAKYLARFPLILSKTIKLDIDLSLVDVRKIEDIPCTDENGTIVKGKDGEPMIHTDGTGLISEDLAVRCPENICQGKMLEANQNSEILEKPLSLKKHRSLNAEPPLLIQFRLFYDGYAVKGTFLIDKTLPPRTICIRPSMIKVEPDPSMSYIQTCNSLEVVTTSNRPKRSFLSRYLIALLHYGGVPSEYFLDLLMKALEGAEQTRFNTRTALKVADHYAEMDDDHITERMISSGVPLSEPFLQHRLSIFMAEQMKGLKGGKIPVDECYYLMGTADPTGTLKPNEVCVILENGQVSGEVLVYKHPGLHFGDMHILTATYIKDLEKIIGNAKYAIFFPIVGRRSLADEMANSDFDGDMYWVSRNPQLLEYFKPSKPWVRTTSVKKRQQEGPLKEGPLKYLNADLERVLFREFLNNRFKPSYAISASADCWLVYMDRLLTPNIPAEEKESVRRKMLRLVDIYYDALDAPKTGLKVEVPSELYVKKYPHFMGRRDEDSYNSTSILGLIYDKVMTFHEEKDGAIEIWQLPCFTTEEVPQPCFQLWNNRYSEYLQEMSQLCQMKGGECNEFKDSVFREIFRKYKQMLYGAADYEERARPRNEIFNEALAIYSIAYNKAKNDCAVGRCGFAWKVAGEALCELYIKKMGLKSINCAHSILREIVG</sequence>
<evidence type="ECO:0000256" key="2">
    <source>
        <dbReference type="ARBA" id="ARBA00022484"/>
    </source>
</evidence>
<feature type="region of interest" description="Disordered" evidence="10">
    <location>
        <begin position="1"/>
        <end position="28"/>
    </location>
</feature>
<keyword evidence="5 9" id="KW-0694">RNA-binding</keyword>
<dbReference type="Pfam" id="PF26249">
    <property type="entry name" value="4HB_RdRP3_N"/>
    <property type="match status" value="1"/>
</dbReference>
<keyword evidence="2 9" id="KW-0696">RNA-directed RNA polymerase</keyword>
<proteinExistence type="inferred from homology"/>
<protein>
    <recommendedName>
        <fullName evidence="9">RNA-dependent RNA polymerase</fullName>
        <ecNumber evidence="9">2.7.7.48</ecNumber>
    </recommendedName>
</protein>
<dbReference type="AlphaFoldDB" id="A0A6P5FV90"/>
<evidence type="ECO:0000259" key="12">
    <source>
        <dbReference type="Pfam" id="PF26249"/>
    </source>
</evidence>
<keyword evidence="4 9" id="KW-0548">Nucleotidyltransferase</keyword>
<dbReference type="InterPro" id="IPR007855">
    <property type="entry name" value="RDRP"/>
</dbReference>
<organism evidence="15 16">
    <name type="scientific">Ananas comosus</name>
    <name type="common">Pineapple</name>
    <name type="synonym">Ananas ananas</name>
    <dbReference type="NCBI Taxonomy" id="4615"/>
    <lineage>
        <taxon>Eukaryota</taxon>
        <taxon>Viridiplantae</taxon>
        <taxon>Streptophyta</taxon>
        <taxon>Embryophyta</taxon>
        <taxon>Tracheophyta</taxon>
        <taxon>Spermatophyta</taxon>
        <taxon>Magnoliopsida</taxon>
        <taxon>Liliopsida</taxon>
        <taxon>Poales</taxon>
        <taxon>Bromeliaceae</taxon>
        <taxon>Bromelioideae</taxon>
        <taxon>Ananas</taxon>
    </lineage>
</organism>
<evidence type="ECO:0000256" key="6">
    <source>
        <dbReference type="ARBA" id="ARBA00023158"/>
    </source>
</evidence>
<evidence type="ECO:0000256" key="7">
    <source>
        <dbReference type="ARBA" id="ARBA00048744"/>
    </source>
</evidence>
<dbReference type="GO" id="GO:0003968">
    <property type="term" value="F:RNA-directed RNA polymerase activity"/>
    <property type="evidence" value="ECO:0007669"/>
    <property type="project" value="UniProtKB-KW"/>
</dbReference>
<evidence type="ECO:0000256" key="5">
    <source>
        <dbReference type="ARBA" id="ARBA00022884"/>
    </source>
</evidence>
<dbReference type="PANTHER" id="PTHR23079">
    <property type="entry name" value="RNA-DEPENDENT RNA POLYMERASE"/>
    <property type="match status" value="1"/>
</dbReference>
<evidence type="ECO:0000313" key="16">
    <source>
        <dbReference type="RefSeq" id="XP_020097398.1"/>
    </source>
</evidence>
<evidence type="ECO:0000256" key="1">
    <source>
        <dbReference type="ARBA" id="ARBA00005762"/>
    </source>
</evidence>
<feature type="compositionally biased region" description="Pro residues" evidence="10">
    <location>
        <begin position="1"/>
        <end position="14"/>
    </location>
</feature>
<dbReference type="GeneID" id="109716390"/>
<accession>A0A6P5FV90</accession>
<dbReference type="Proteomes" id="UP000515123">
    <property type="component" value="Linkage group 10"/>
</dbReference>
<comment type="function">
    <text evidence="8 9">Probably involved in the RNA silencing pathway and required for the generation of small interfering RNAs (siRNAs).</text>
</comment>
<comment type="catalytic activity">
    <reaction evidence="7 9">
        <text>RNA(n) + a ribonucleoside 5'-triphosphate = RNA(n+1) + diphosphate</text>
        <dbReference type="Rhea" id="RHEA:21248"/>
        <dbReference type="Rhea" id="RHEA-COMP:14527"/>
        <dbReference type="Rhea" id="RHEA-COMP:17342"/>
        <dbReference type="ChEBI" id="CHEBI:33019"/>
        <dbReference type="ChEBI" id="CHEBI:61557"/>
        <dbReference type="ChEBI" id="CHEBI:140395"/>
        <dbReference type="EC" id="2.7.7.48"/>
    </reaction>
</comment>
<name>A0A6P5FV90_ANACO</name>
<keyword evidence="3 9" id="KW-0808">Transferase</keyword>
<dbReference type="OrthoDB" id="6513042at2759"/>
<dbReference type="Pfam" id="PF05183">
    <property type="entry name" value="RdRP"/>
    <property type="match status" value="1"/>
</dbReference>
<feature type="domain" description="RDRP helical" evidence="13">
    <location>
        <begin position="185"/>
        <end position="253"/>
    </location>
</feature>
<dbReference type="Pfam" id="PF26253">
    <property type="entry name" value="RdRP_head"/>
    <property type="match status" value="1"/>
</dbReference>
<dbReference type="GO" id="GO:0003723">
    <property type="term" value="F:RNA binding"/>
    <property type="evidence" value="ECO:0007669"/>
    <property type="project" value="UniProtKB-KW"/>
</dbReference>
<dbReference type="Pfam" id="PF26252">
    <property type="entry name" value="RdRP_helical"/>
    <property type="match status" value="1"/>
</dbReference>
<gene>
    <name evidence="16" type="primary">LOC109716390</name>
</gene>
<dbReference type="InterPro" id="IPR058751">
    <property type="entry name" value="RDRP_helical"/>
</dbReference>
<evidence type="ECO:0000256" key="4">
    <source>
        <dbReference type="ARBA" id="ARBA00022695"/>
    </source>
</evidence>
<evidence type="ECO:0000256" key="10">
    <source>
        <dbReference type="SAM" id="MobiDB-lite"/>
    </source>
</evidence>
<evidence type="ECO:0000256" key="9">
    <source>
        <dbReference type="RuleBase" id="RU363098"/>
    </source>
</evidence>
<dbReference type="GO" id="GO:0031380">
    <property type="term" value="C:nuclear RNA-directed RNA polymerase complex"/>
    <property type="evidence" value="ECO:0007669"/>
    <property type="project" value="TreeGrafter"/>
</dbReference>
<reference evidence="15" key="1">
    <citation type="journal article" date="2015" name="Nat. Genet.">
        <title>The pineapple genome and the evolution of CAM photosynthesis.</title>
        <authorList>
            <person name="Ming R."/>
            <person name="VanBuren R."/>
            <person name="Wai C.M."/>
            <person name="Tang H."/>
            <person name="Schatz M.C."/>
            <person name="Bowers J.E."/>
            <person name="Lyons E."/>
            <person name="Wang M.L."/>
            <person name="Chen J."/>
            <person name="Biggers E."/>
            <person name="Zhang J."/>
            <person name="Huang L."/>
            <person name="Zhang L."/>
            <person name="Miao W."/>
            <person name="Zhang J."/>
            <person name="Ye Z."/>
            <person name="Miao C."/>
            <person name="Lin Z."/>
            <person name="Wang H."/>
            <person name="Zhou H."/>
            <person name="Yim W.C."/>
            <person name="Priest H.D."/>
            <person name="Zheng C."/>
            <person name="Woodhouse M."/>
            <person name="Edger P.P."/>
            <person name="Guyot R."/>
            <person name="Guo H.B."/>
            <person name="Guo H."/>
            <person name="Zheng G."/>
            <person name="Singh R."/>
            <person name="Sharma A."/>
            <person name="Min X."/>
            <person name="Zheng Y."/>
            <person name="Lee H."/>
            <person name="Gurtowski J."/>
            <person name="Sedlazeck F.J."/>
            <person name="Harkess A."/>
            <person name="McKain M.R."/>
            <person name="Liao Z."/>
            <person name="Fang J."/>
            <person name="Liu J."/>
            <person name="Zhang X."/>
            <person name="Zhang Q."/>
            <person name="Hu W."/>
            <person name="Qin Y."/>
            <person name="Wang K."/>
            <person name="Chen L.Y."/>
            <person name="Shirley N."/>
            <person name="Lin Y.R."/>
            <person name="Liu L.Y."/>
            <person name="Hernandez A.G."/>
            <person name="Wright C.L."/>
            <person name="Bulone V."/>
            <person name="Tuskan G.A."/>
            <person name="Heath K."/>
            <person name="Zee F."/>
            <person name="Moore P.H."/>
            <person name="Sunkar R."/>
            <person name="Leebens-Mack J.H."/>
            <person name="Mockler T."/>
            <person name="Bennetzen J.L."/>
            <person name="Freeling M."/>
            <person name="Sankoff D."/>
            <person name="Paterson A.H."/>
            <person name="Zhu X."/>
            <person name="Yang X."/>
            <person name="Smith J.A."/>
            <person name="Cushman J.C."/>
            <person name="Paull R.E."/>
            <person name="Yu Q."/>
        </authorList>
    </citation>
    <scope>NUCLEOTIDE SEQUENCE [LARGE SCALE GENOMIC DNA]</scope>
    <source>
        <strain evidence="15">cv. F153</strain>
    </source>
</reference>
<feature type="domain" description="RDRP core" evidence="11">
    <location>
        <begin position="271"/>
        <end position="902"/>
    </location>
</feature>
<keyword evidence="6 9" id="KW-0943">RNA-mediated gene silencing</keyword>
<evidence type="ECO:0000256" key="3">
    <source>
        <dbReference type="ARBA" id="ARBA00022679"/>
    </source>
</evidence>
<keyword evidence="15" id="KW-1185">Reference proteome</keyword>
<dbReference type="GO" id="GO:0030422">
    <property type="term" value="P:siRNA processing"/>
    <property type="evidence" value="ECO:0007669"/>
    <property type="project" value="TreeGrafter"/>
</dbReference>
<evidence type="ECO:0000259" key="14">
    <source>
        <dbReference type="Pfam" id="PF26253"/>
    </source>
</evidence>
<evidence type="ECO:0000313" key="15">
    <source>
        <dbReference type="Proteomes" id="UP000515123"/>
    </source>
</evidence>
<evidence type="ECO:0000256" key="8">
    <source>
        <dbReference type="ARBA" id="ARBA00093763"/>
    </source>
</evidence>
<dbReference type="InterPro" id="IPR057596">
    <property type="entry name" value="RDRP_core"/>
</dbReference>
<feature type="domain" description="RDRP3-5 N-terminal" evidence="12">
    <location>
        <begin position="24"/>
        <end position="87"/>
    </location>
</feature>
<dbReference type="RefSeq" id="XP_020097398.1">
    <property type="nucleotide sequence ID" value="XM_020241809.1"/>
</dbReference>
<reference evidence="16" key="2">
    <citation type="submission" date="2025-08" db="UniProtKB">
        <authorList>
            <consortium name="RefSeq"/>
        </authorList>
    </citation>
    <scope>IDENTIFICATION</scope>
</reference>